<sequence>MHTHHGISISSCQHDEEFGRQQRFRHELRAQPRALGLSDARRCPELWRRRVVPGRTLTDIDSLHHVTSRLGGSCGLEHIAIGEDRQSPLNAPQGNAAAYNAFRSCRSTPADHGCRCCSAQRVSGHCAAPIVTDSSYEMASSTQEANSNAAPVCHLLTTLPESCFSGHISPLLGTQTIITKLALTAPSLSVISRKPAMHITLRLGKDFSDKIDMTKQQIAVWGAAFRNTKHATMVCAPTTSVVELLEDARGTLEELHAWSHTTGSLYGYGPLKGRRQHAMGRDERIFPRLRCVWVAEWWLSVANKRHWELPALIDVHLRDSTVCYPMAQISEIEYGTCSGDHGWRCTEWLSGEGPHTLTLETGTSEGWELTNLWDMLKPSIKRLKGVCCPCGADELPTFCMDWNIADCGLQLDELHMVLKAVHPTRTRQVFHKIDKLLSTSLAPNGTFNITCTPDMTFNTIEHLELLQEHPSWAGMLTRFASAAQCVEFPSGLAQGEAVPTVVLYRLPQVVFSSAETLYLGAGSEPPPAALLSHISDRSFPHVTTLSLGHADGVREDAVRRATDLRSLREVRFEMSGLLGIWVATVPFLFPLCLGACSQTGPLLHVHADCRHTAVSFDCVWSLWGAGGGAVGQKGIEKRVQKITVEVHGASLGVSGILPVCLEAIDKCPFLDSIALRRSTLCFCFSGTVDRLGSDLQAVKGRMVLRGFVAVQVDLDSDSRSCKSAELCRVFGCLFPRGLREHMSLASLEGVCTTSRLSLDDTVSLPEAILAHFGLRFPRCVSRHLHKEWEAGMTKEIRSEWPELRSEARRKRGLAACG</sequence>
<proteinExistence type="predicted"/>
<dbReference type="Proteomes" id="UP000041254">
    <property type="component" value="Unassembled WGS sequence"/>
</dbReference>
<accession>A0A0G4H1W3</accession>
<name>A0A0G4H1W3_VITBC</name>
<dbReference type="AlphaFoldDB" id="A0A0G4H1W3"/>
<dbReference type="EMBL" id="CDMY01000947">
    <property type="protein sequence ID" value="CEM37635.1"/>
    <property type="molecule type" value="Genomic_DNA"/>
</dbReference>
<evidence type="ECO:0000313" key="1">
    <source>
        <dbReference type="EMBL" id="CEM37635.1"/>
    </source>
</evidence>
<keyword evidence="2" id="KW-1185">Reference proteome</keyword>
<reference evidence="1 2" key="1">
    <citation type="submission" date="2014-11" db="EMBL/GenBank/DDBJ databases">
        <authorList>
            <person name="Zhu J."/>
            <person name="Qi W."/>
            <person name="Song R."/>
        </authorList>
    </citation>
    <scope>NUCLEOTIDE SEQUENCE [LARGE SCALE GENOMIC DNA]</scope>
</reference>
<organism evidence="1 2">
    <name type="scientific">Vitrella brassicaformis (strain CCMP3155)</name>
    <dbReference type="NCBI Taxonomy" id="1169540"/>
    <lineage>
        <taxon>Eukaryota</taxon>
        <taxon>Sar</taxon>
        <taxon>Alveolata</taxon>
        <taxon>Colpodellida</taxon>
        <taxon>Vitrellaceae</taxon>
        <taxon>Vitrella</taxon>
    </lineage>
</organism>
<dbReference type="VEuPathDB" id="CryptoDB:Vbra_19338"/>
<dbReference type="InParanoid" id="A0A0G4H1W3"/>
<evidence type="ECO:0000313" key="2">
    <source>
        <dbReference type="Proteomes" id="UP000041254"/>
    </source>
</evidence>
<gene>
    <name evidence="1" type="ORF">Vbra_19338</name>
</gene>
<dbReference type="PhylomeDB" id="A0A0G4H1W3"/>
<protein>
    <submittedName>
        <fullName evidence="1">Uncharacterized protein</fullName>
    </submittedName>
</protein>